<evidence type="ECO:0000313" key="1">
    <source>
        <dbReference type="EMBL" id="RYJ39203.1"/>
    </source>
</evidence>
<evidence type="ECO:0000313" key="2">
    <source>
        <dbReference type="Proteomes" id="UP000290433"/>
    </source>
</evidence>
<accession>A0A444W056</accession>
<comment type="caution">
    <text evidence="1">The sequence shown here is derived from an EMBL/GenBank/DDBJ whole genome shotgun (WGS) entry which is preliminary data.</text>
</comment>
<dbReference type="EMBL" id="JUIV01000004">
    <property type="protein sequence ID" value="RYJ39203.1"/>
    <property type="molecule type" value="Genomic_DNA"/>
</dbReference>
<proteinExistence type="predicted"/>
<protein>
    <submittedName>
        <fullName evidence="1">Uncharacterized protein</fullName>
    </submittedName>
</protein>
<organism evidence="1 2">
    <name type="scientific">Flavobacterium anhuiense</name>
    <dbReference type="NCBI Taxonomy" id="459526"/>
    <lineage>
        <taxon>Bacteria</taxon>
        <taxon>Pseudomonadati</taxon>
        <taxon>Bacteroidota</taxon>
        <taxon>Flavobacteriia</taxon>
        <taxon>Flavobacteriales</taxon>
        <taxon>Flavobacteriaceae</taxon>
        <taxon>Flavobacterium</taxon>
    </lineage>
</organism>
<gene>
    <name evidence="1" type="ORF">NU08_1511</name>
</gene>
<dbReference type="Proteomes" id="UP000290433">
    <property type="component" value="Unassembled WGS sequence"/>
</dbReference>
<name>A0A444W056_9FLAO</name>
<reference evidence="1 2" key="1">
    <citation type="submission" date="2014-12" db="EMBL/GenBank/DDBJ databases">
        <title>Genome sequence of Flavobacterium anhuiense RCM74.</title>
        <authorList>
            <person name="Kim J.F."/>
            <person name="Song J.Y."/>
            <person name="Kwak M.-J."/>
            <person name="Lee S.-W."/>
        </authorList>
    </citation>
    <scope>NUCLEOTIDE SEQUENCE [LARGE SCALE GENOMIC DNA]</scope>
    <source>
        <strain evidence="1 2">RCM74</strain>
    </source>
</reference>
<sequence length="40" mass="4998">MGFVFFNEMEKNQFLHIRINNLQVTTQYFLNSFYFLKFNL</sequence>
<dbReference type="AlphaFoldDB" id="A0A444W056"/>